<dbReference type="InterPro" id="IPR018511">
    <property type="entry name" value="Hemolysin-typ_Ca-bd_CS"/>
</dbReference>
<sequence>GQIRFDANGLIERAESLDTAIGGDDSIEAGAGDNLVIAGVGADKVTVLGGADIVLGDNGVVVFAGGVRVSVATTATADGGKDTLTLGDGDNLALGGTEADAITAGTGADVILGDFGSVTYDAAGLLTQILSTDTGLGGDDTVMAGDGDNLVLGGFGADTIDTGAGADIVLGDSGGALFTLGVIASVTTLDAVNGAGDTIRAGEGGNLVLGGLGGDSVTTGTGRDAIVGDHGRASFSGGVMVVLETIDPTAGGDDQIVAGDGDNLVFGGVGADRIATGAGADMILGDNGRADLALASGRAVIRRVASTDPLAGGDDRIEAGDGNDFAAGGTGADVILGASGHDVLFGDHMLYDLALPVNQRAVSIFTAATDGGGNDTIEGGAGDDFLYGQQGDDTLSGGEGDDDITGGHNVLGGADGNDLINGGTGADVILGDNGVITRNVLVDDVKSVAWQRNPGPFADTVTRDVLRFDLIDFVGGDDAIAGGAGDDRIFGQMGDDLIYGEEGSDEIVGGLGRDRIDGGTGVDYLLGDEGRIVRAYGQDGSAVLNSDGTWHRDVVLEEIGTVTAAIATDSQSAAARTADLAERLARADLVLAVGARDGAGTRLTTGEGGAWATSALTVSLAKADDDILAGGDGNDVLFGQRGNDLLMGGAGDDLIYGDRASNLAETASDKPAIVNAIRLIGAAPETGLVLPLGGEVVVPAANLVPGALSAGAPRIEVYPAMAGLAADIAGSDPIRRGDGARLTVYASLVPSLYGTNGVLAGNDTIEGGAGNDTIYGDSGETYTLDVTAYAALNAQIDKVSASMGDLLSVFATLGRGVDLMQGAAGRTIAYGNDTITGGDGDDVIVGDAGRTIVRGTGPLRSQSVEAALGLSDFLSDMRAVLTDLAMTGRAAQAPVTARLETMAGLPLNQLLAYGLPDAMRTGHTLSIGNDTIEAGAGDDLVIGDTLVMLQPGVARALAAFDPARAQDAASVEAAVAARAAERFTAMRQHLTADFPVDLKSAALHWFVTVGARGDRFHSGGDRITGGDGDDLLIGDTGFIQIPAASAAEGRDVTAASLAEDRAQVDARVLGTGSIGLGGDLDPWTRSAWNALAGSVLGWRNSLYYGLAWDSPFGFAGPLSLTAGYRGWIGAARDARFDLQSVLFDVRFVMGVPDSSTPASGVYAGTITAGEDIIAGGAGSNRIFGAQATLVPSVNADGRMIGPNALTVLLPGTGLNQGSFTPALFKDSIGVINTAGSDTRFINFRYGMPVAGQWGAPSVASYAATYGHAALGTPSAVAPWLSAPQYGVPLGASTGADQISEGTDGVSLVGFYKKRAIWTFDAGLSLPSSILATAASTLNPGAVAGRPATIEAVAHKPLVPKDVIRSIEGGDIVLRGKERPAAAPSKYATWFFDEAKGSLVEQAKDEDDILFLAKRFGDPTLPSK</sequence>
<keyword evidence="4" id="KW-1185">Reference proteome</keyword>
<protein>
    <recommendedName>
        <fullName evidence="5">Calcium-binding protein</fullName>
    </recommendedName>
</protein>
<reference evidence="3 4" key="1">
    <citation type="submission" date="2024-06" db="EMBL/GenBank/DDBJ databases">
        <authorList>
            <person name="Campbell A.G."/>
        </authorList>
    </citation>
    <scope>NUCLEOTIDE SEQUENCE [LARGE SCALE GENOMIC DNA]</scope>
    <source>
        <strain evidence="3 4">EM12</strain>
    </source>
</reference>
<organism evidence="3 4">
    <name type="scientific">Methylorubrum podarium</name>
    <dbReference type="NCBI Taxonomy" id="200476"/>
    <lineage>
        <taxon>Bacteria</taxon>
        <taxon>Pseudomonadati</taxon>
        <taxon>Pseudomonadota</taxon>
        <taxon>Alphaproteobacteria</taxon>
        <taxon>Hyphomicrobiales</taxon>
        <taxon>Methylobacteriaceae</taxon>
        <taxon>Methylorubrum</taxon>
    </lineage>
</organism>
<dbReference type="SUPFAM" id="SSF51120">
    <property type="entry name" value="beta-Roll"/>
    <property type="match status" value="6"/>
</dbReference>
<comment type="subcellular location">
    <subcellularLocation>
        <location evidence="1">Secreted</location>
    </subcellularLocation>
</comment>
<dbReference type="InterPro" id="IPR001343">
    <property type="entry name" value="Hemolysn_Ca-bd"/>
</dbReference>
<dbReference type="PROSITE" id="PS00330">
    <property type="entry name" value="HEMOLYSIN_CALCIUM"/>
    <property type="match status" value="3"/>
</dbReference>
<evidence type="ECO:0008006" key="5">
    <source>
        <dbReference type="Google" id="ProtNLM"/>
    </source>
</evidence>
<proteinExistence type="predicted"/>
<dbReference type="PANTHER" id="PTHR38340:SF1">
    <property type="entry name" value="S-LAYER PROTEIN"/>
    <property type="match status" value="1"/>
</dbReference>
<evidence type="ECO:0000256" key="1">
    <source>
        <dbReference type="ARBA" id="ARBA00004613"/>
    </source>
</evidence>
<feature type="non-terminal residue" evidence="3">
    <location>
        <position position="1"/>
    </location>
</feature>
<keyword evidence="2" id="KW-0964">Secreted</keyword>
<dbReference type="RefSeq" id="WP_407942985.1">
    <property type="nucleotide sequence ID" value="NZ_JBELQE010000071.1"/>
</dbReference>
<dbReference type="PANTHER" id="PTHR38340">
    <property type="entry name" value="S-LAYER PROTEIN"/>
    <property type="match status" value="1"/>
</dbReference>
<evidence type="ECO:0000313" key="3">
    <source>
        <dbReference type="EMBL" id="MER2250684.1"/>
    </source>
</evidence>
<dbReference type="InterPro" id="IPR050557">
    <property type="entry name" value="RTX_toxin/Mannuronan_C5-epim"/>
</dbReference>
<dbReference type="Gene3D" id="2.150.10.10">
    <property type="entry name" value="Serralysin-like metalloprotease, C-terminal"/>
    <property type="match status" value="4"/>
</dbReference>
<comment type="caution">
    <text evidence="3">The sequence shown here is derived from an EMBL/GenBank/DDBJ whole genome shotgun (WGS) entry which is preliminary data.</text>
</comment>
<name>A0ABV1QMQ1_9HYPH</name>
<evidence type="ECO:0000256" key="2">
    <source>
        <dbReference type="ARBA" id="ARBA00022525"/>
    </source>
</evidence>
<evidence type="ECO:0000313" key="4">
    <source>
        <dbReference type="Proteomes" id="UP001480955"/>
    </source>
</evidence>
<dbReference type="Pfam" id="PF00353">
    <property type="entry name" value="HemolysinCabind"/>
    <property type="match status" value="14"/>
</dbReference>
<dbReference type="PRINTS" id="PR00313">
    <property type="entry name" value="CABNDNGRPT"/>
</dbReference>
<dbReference type="Proteomes" id="UP001480955">
    <property type="component" value="Unassembled WGS sequence"/>
</dbReference>
<gene>
    <name evidence="3" type="ORF">ABS772_12255</name>
</gene>
<accession>A0ABV1QMQ1</accession>
<dbReference type="EMBL" id="JBELQE010000071">
    <property type="protein sequence ID" value="MER2250684.1"/>
    <property type="molecule type" value="Genomic_DNA"/>
</dbReference>
<dbReference type="InterPro" id="IPR011049">
    <property type="entry name" value="Serralysin-like_metalloprot_C"/>
</dbReference>